<keyword evidence="2 8" id="KW-0812">Transmembrane</keyword>
<evidence type="ECO:0000256" key="2">
    <source>
        <dbReference type="ARBA" id="ARBA00022692"/>
    </source>
</evidence>
<feature type="compositionally biased region" description="Polar residues" evidence="7">
    <location>
        <begin position="190"/>
        <end position="201"/>
    </location>
</feature>
<feature type="compositionally biased region" description="Basic and acidic residues" evidence="7">
    <location>
        <begin position="277"/>
        <end position="286"/>
    </location>
</feature>
<feature type="region of interest" description="Disordered" evidence="7">
    <location>
        <begin position="299"/>
        <end position="318"/>
    </location>
</feature>
<organism evidence="11 12">
    <name type="scientific">Cytospora mali</name>
    <name type="common">Apple Valsa canker fungus</name>
    <name type="synonym">Valsa mali</name>
    <dbReference type="NCBI Taxonomy" id="578113"/>
    <lineage>
        <taxon>Eukaryota</taxon>
        <taxon>Fungi</taxon>
        <taxon>Dikarya</taxon>
        <taxon>Ascomycota</taxon>
        <taxon>Pezizomycotina</taxon>
        <taxon>Sordariomycetes</taxon>
        <taxon>Sordariomycetidae</taxon>
        <taxon>Diaporthales</taxon>
        <taxon>Cytosporaceae</taxon>
        <taxon>Cytospora</taxon>
    </lineage>
</organism>
<evidence type="ECO:0000256" key="8">
    <source>
        <dbReference type="SAM" id="Phobius"/>
    </source>
</evidence>
<feature type="region of interest" description="Disordered" evidence="7">
    <location>
        <begin position="469"/>
        <end position="513"/>
    </location>
</feature>
<evidence type="ECO:0000256" key="7">
    <source>
        <dbReference type="SAM" id="MobiDB-lite"/>
    </source>
</evidence>
<dbReference type="OrthoDB" id="2019572at2759"/>
<reference evidence="11" key="1">
    <citation type="submission" date="2014-12" db="EMBL/GenBank/DDBJ databases">
        <title>Genome Sequence of Valsa Canker Pathogens Uncovers a Specific Adaption of Colonization on Woody Bark.</title>
        <authorList>
            <person name="Yin Z."/>
            <person name="Liu H."/>
            <person name="Gao X."/>
            <person name="Li Z."/>
            <person name="Song N."/>
            <person name="Ke X."/>
            <person name="Dai Q."/>
            <person name="Wu Y."/>
            <person name="Sun Y."/>
            <person name="Xu J.-R."/>
            <person name="Kang Z.K."/>
            <person name="Wang L."/>
            <person name="Huang L."/>
        </authorList>
    </citation>
    <scope>NUCLEOTIDE SEQUENCE [LARGE SCALE GENOMIC DNA]</scope>
    <source>
        <strain evidence="11">03-8</strain>
    </source>
</reference>
<evidence type="ECO:0000256" key="3">
    <source>
        <dbReference type="ARBA" id="ARBA00022729"/>
    </source>
</evidence>
<accession>A0A194WAQ2</accession>
<evidence type="ECO:0000256" key="6">
    <source>
        <dbReference type="ARBA" id="ARBA00023180"/>
    </source>
</evidence>
<evidence type="ECO:0000259" key="10">
    <source>
        <dbReference type="PROSITE" id="PS51212"/>
    </source>
</evidence>
<evidence type="ECO:0000313" key="11">
    <source>
        <dbReference type="EMBL" id="KUI73516.1"/>
    </source>
</evidence>
<dbReference type="SMR" id="A0A194WAQ2"/>
<dbReference type="InterPro" id="IPR051836">
    <property type="entry name" value="Kremen_rcpt"/>
</dbReference>
<dbReference type="PROSITE" id="PS51212">
    <property type="entry name" value="WSC"/>
    <property type="match status" value="1"/>
</dbReference>
<dbReference type="SMART" id="SM00321">
    <property type="entry name" value="WSC"/>
    <property type="match status" value="1"/>
</dbReference>
<keyword evidence="12" id="KW-1185">Reference proteome</keyword>
<name>A0A194WAQ2_CYTMA</name>
<evidence type="ECO:0000313" key="12">
    <source>
        <dbReference type="Proteomes" id="UP000078559"/>
    </source>
</evidence>
<feature type="region of interest" description="Disordered" evidence="7">
    <location>
        <begin position="245"/>
        <end position="286"/>
    </location>
</feature>
<dbReference type="PANTHER" id="PTHR24269:SF16">
    <property type="entry name" value="PROTEIN SLG1"/>
    <property type="match status" value="1"/>
</dbReference>
<feature type="domain" description="WSC" evidence="10">
    <location>
        <begin position="72"/>
        <end position="181"/>
    </location>
</feature>
<evidence type="ECO:0000256" key="9">
    <source>
        <dbReference type="SAM" id="SignalP"/>
    </source>
</evidence>
<feature type="region of interest" description="Disordered" evidence="7">
    <location>
        <begin position="190"/>
        <end position="210"/>
    </location>
</feature>
<keyword evidence="6" id="KW-0325">Glycoprotein</keyword>
<evidence type="ECO:0000256" key="1">
    <source>
        <dbReference type="ARBA" id="ARBA00004167"/>
    </source>
</evidence>
<keyword evidence="5 8" id="KW-0472">Membrane</keyword>
<feature type="transmembrane region" description="Helical" evidence="8">
    <location>
        <begin position="215"/>
        <end position="238"/>
    </location>
</feature>
<dbReference type="Proteomes" id="UP000078559">
    <property type="component" value="Chromosome 10"/>
</dbReference>
<dbReference type="EMBL" id="CM003107">
    <property type="protein sequence ID" value="KUI73516.1"/>
    <property type="molecule type" value="Genomic_DNA"/>
</dbReference>
<dbReference type="PANTHER" id="PTHR24269">
    <property type="entry name" value="KREMEN PROTEIN"/>
    <property type="match status" value="1"/>
</dbReference>
<dbReference type="AlphaFoldDB" id="A0A194WAQ2"/>
<keyword evidence="3 9" id="KW-0732">Signal</keyword>
<protein>
    <submittedName>
        <fullName evidence="11">Xylosyltransferase oxt</fullName>
    </submittedName>
</protein>
<proteinExistence type="predicted"/>
<feature type="signal peptide" evidence="9">
    <location>
        <begin position="1"/>
        <end position="26"/>
    </location>
</feature>
<evidence type="ECO:0000256" key="5">
    <source>
        <dbReference type="ARBA" id="ARBA00023136"/>
    </source>
</evidence>
<comment type="subcellular location">
    <subcellularLocation>
        <location evidence="1">Membrane</location>
        <topology evidence="1">Single-pass membrane protein</topology>
    </subcellularLocation>
</comment>
<dbReference type="Pfam" id="PF01822">
    <property type="entry name" value="WSC"/>
    <property type="match status" value="1"/>
</dbReference>
<keyword evidence="4 8" id="KW-1133">Transmembrane helix</keyword>
<sequence>MERAMRWWFLPLMAIALSTLLGAAQGQESGVEVATMHGTTTVTLSLLRTRTITIQTASASAALDGMMAGGEEYLLHGCYGLDDGPGDIGTILGANYTTRTATTGADAMSLSMCLGFCGSSGSPDQRPYTYVGVSDGKSCYCGPSLDSTARQGHPEDCSVPCQGNTSVACGGRSFMLIYKLSTANNTLQELTGSNNTRTSSGIGDANSGPKSNPGITAAVAMGSICGFGILLSVLILGTRRWERRKQRRAGGSHQREPSIANDAGGETKEGPSTGTHPPHDKASGRDATRVELRKLDGIVMDGQPSPINGPSLNRPPHAGRAGEIIAATTGAEWRAGGSPVTPRGGGGGAGMETPRPAISTLPEGGTWAHEIPHTPSILVQHPGSVAQNHGLGERAWHRRRFSTPFPPAGYDDKTGPSAEAEGERRASSSRASGDTAVLTDLRGMERFIPAPLNLPRFGRDVEGIPVALSDDGGGSLSPGWSKWTKWTLPSSSPVTGSPLLRNLNTGEKAGKAE</sequence>
<dbReference type="InterPro" id="IPR002889">
    <property type="entry name" value="WSC_carb-bd"/>
</dbReference>
<gene>
    <name evidence="11" type="ORF">VM1G_08990</name>
</gene>
<feature type="region of interest" description="Disordered" evidence="7">
    <location>
        <begin position="401"/>
        <end position="433"/>
    </location>
</feature>
<evidence type="ECO:0000256" key="4">
    <source>
        <dbReference type="ARBA" id="ARBA00022989"/>
    </source>
</evidence>
<feature type="region of interest" description="Disordered" evidence="7">
    <location>
        <begin position="328"/>
        <end position="357"/>
    </location>
</feature>
<dbReference type="GO" id="GO:0005886">
    <property type="term" value="C:plasma membrane"/>
    <property type="evidence" value="ECO:0007669"/>
    <property type="project" value="TreeGrafter"/>
</dbReference>
<feature type="chain" id="PRO_5008267357" evidence="9">
    <location>
        <begin position="27"/>
        <end position="513"/>
    </location>
</feature>